<dbReference type="EMBL" id="KZ613937">
    <property type="protein sequence ID" value="PMD48515.1"/>
    <property type="molecule type" value="Genomic_DNA"/>
</dbReference>
<feature type="transmembrane region" description="Helical" evidence="2">
    <location>
        <begin position="321"/>
        <end position="341"/>
    </location>
</feature>
<evidence type="ECO:0000313" key="3">
    <source>
        <dbReference type="EMBL" id="PMD48515.1"/>
    </source>
</evidence>
<feature type="transmembrane region" description="Helical" evidence="2">
    <location>
        <begin position="286"/>
        <end position="309"/>
    </location>
</feature>
<feature type="compositionally biased region" description="Polar residues" evidence="1">
    <location>
        <begin position="40"/>
        <end position="56"/>
    </location>
</feature>
<keyword evidence="2" id="KW-0472">Membrane</keyword>
<feature type="region of interest" description="Disordered" evidence="1">
    <location>
        <begin position="33"/>
        <end position="57"/>
    </location>
</feature>
<name>A0A2J6SCM3_HYAVF</name>
<sequence length="419" mass="46108">MSRRVVRPRADVCHLCEYMGARQPLKQTFLTRKSPLGASSHGSRLYSQKLRTSNGPGVTVVKTIPSNSIAKTPQRGGARHATEAELEKALEEVKATTDALISSAKIPFEAEIISFLDRCEVMAKLLVFDPPTPSTDRKNGATSALLSLDESSAKKVALHKLPPTLQRMVEQLSFFAYSIIKHPPVFITPAVLEMYVGIQATLGKSQTFPEVFHLYASKQVPREGTSPIKYTQQNPNKVANAISTPVADRALQTAINSKQLVVAMDIIESAYTTKAFRRAKFIRKGLLPATGVAVAPVAAYTIASKLAILQTTMDAAMATNVAFVGILAYVGFTATIGVVAVTTANDQMDRVTWAPGVPLRERWMREEERAAIDKIAGAWGFRESWRRGEEEGEDWDALREWIGRKSMMLDRVELMEGME</sequence>
<gene>
    <name evidence="3" type="ORF">L207DRAFT_447509</name>
</gene>
<organism evidence="3 4">
    <name type="scientific">Hyaloscypha variabilis (strain UAMH 11265 / GT02V1 / F)</name>
    <name type="common">Meliniomyces variabilis</name>
    <dbReference type="NCBI Taxonomy" id="1149755"/>
    <lineage>
        <taxon>Eukaryota</taxon>
        <taxon>Fungi</taxon>
        <taxon>Dikarya</taxon>
        <taxon>Ascomycota</taxon>
        <taxon>Pezizomycotina</taxon>
        <taxon>Leotiomycetes</taxon>
        <taxon>Helotiales</taxon>
        <taxon>Hyaloscyphaceae</taxon>
        <taxon>Hyaloscypha</taxon>
        <taxon>Hyaloscypha variabilis</taxon>
    </lineage>
</organism>
<reference evidence="3 4" key="1">
    <citation type="submission" date="2016-04" db="EMBL/GenBank/DDBJ databases">
        <title>A degradative enzymes factory behind the ericoid mycorrhizal symbiosis.</title>
        <authorList>
            <consortium name="DOE Joint Genome Institute"/>
            <person name="Martino E."/>
            <person name="Morin E."/>
            <person name="Grelet G."/>
            <person name="Kuo A."/>
            <person name="Kohler A."/>
            <person name="Daghino S."/>
            <person name="Barry K."/>
            <person name="Choi C."/>
            <person name="Cichocki N."/>
            <person name="Clum A."/>
            <person name="Copeland A."/>
            <person name="Hainaut M."/>
            <person name="Haridas S."/>
            <person name="Labutti K."/>
            <person name="Lindquist E."/>
            <person name="Lipzen A."/>
            <person name="Khouja H.-R."/>
            <person name="Murat C."/>
            <person name="Ohm R."/>
            <person name="Olson A."/>
            <person name="Spatafora J."/>
            <person name="Veneault-Fourrey C."/>
            <person name="Henrissat B."/>
            <person name="Grigoriev I."/>
            <person name="Martin F."/>
            <person name="Perotto S."/>
        </authorList>
    </citation>
    <scope>NUCLEOTIDE SEQUENCE [LARGE SCALE GENOMIC DNA]</scope>
    <source>
        <strain evidence="3 4">F</strain>
    </source>
</reference>
<protein>
    <submittedName>
        <fullName evidence="3">Uncharacterized protein</fullName>
    </submittedName>
</protein>
<evidence type="ECO:0000256" key="1">
    <source>
        <dbReference type="SAM" id="MobiDB-lite"/>
    </source>
</evidence>
<dbReference type="Proteomes" id="UP000235786">
    <property type="component" value="Unassembled WGS sequence"/>
</dbReference>
<keyword evidence="2" id="KW-1133">Transmembrane helix</keyword>
<dbReference type="AlphaFoldDB" id="A0A2J6SCM3"/>
<proteinExistence type="predicted"/>
<keyword evidence="2" id="KW-0812">Transmembrane</keyword>
<evidence type="ECO:0000256" key="2">
    <source>
        <dbReference type="SAM" id="Phobius"/>
    </source>
</evidence>
<keyword evidence="4" id="KW-1185">Reference proteome</keyword>
<evidence type="ECO:0000313" key="4">
    <source>
        <dbReference type="Proteomes" id="UP000235786"/>
    </source>
</evidence>
<dbReference type="OrthoDB" id="5360701at2759"/>
<accession>A0A2J6SCM3</accession>